<dbReference type="EMBL" id="NGFP01000045">
    <property type="protein sequence ID" value="OUC97066.1"/>
    <property type="molecule type" value="Genomic_DNA"/>
</dbReference>
<keyword evidence="1" id="KW-1133">Transmembrane helix</keyword>
<proteinExistence type="predicted"/>
<keyword evidence="1" id="KW-0472">Membrane</keyword>
<dbReference type="RefSeq" id="WP_086571556.1">
    <property type="nucleotide sequence ID" value="NZ_NGFP01000045.1"/>
</dbReference>
<feature type="transmembrane region" description="Helical" evidence="1">
    <location>
        <begin position="69"/>
        <end position="91"/>
    </location>
</feature>
<protein>
    <recommendedName>
        <fullName evidence="4">DUF998 domain-containing protein</fullName>
    </recommendedName>
</protein>
<keyword evidence="3" id="KW-1185">Reference proteome</keyword>
<feature type="transmembrane region" description="Helical" evidence="1">
    <location>
        <begin position="143"/>
        <end position="163"/>
    </location>
</feature>
<comment type="caution">
    <text evidence="2">The sequence shown here is derived from an EMBL/GenBank/DDBJ whole genome shotgun (WGS) entry which is preliminary data.</text>
</comment>
<organism evidence="2 3">
    <name type="scientific">Streptosporangium minutum</name>
    <dbReference type="NCBI Taxonomy" id="569862"/>
    <lineage>
        <taxon>Bacteria</taxon>
        <taxon>Bacillati</taxon>
        <taxon>Actinomycetota</taxon>
        <taxon>Actinomycetes</taxon>
        <taxon>Streptosporangiales</taxon>
        <taxon>Streptosporangiaceae</taxon>
        <taxon>Streptosporangium</taxon>
    </lineage>
</organism>
<evidence type="ECO:0000313" key="3">
    <source>
        <dbReference type="Proteomes" id="UP000194761"/>
    </source>
</evidence>
<name>A0A243RPZ8_9ACTN</name>
<dbReference type="Pfam" id="PF06197">
    <property type="entry name" value="DUF998"/>
    <property type="match status" value="1"/>
</dbReference>
<sequence length="237" mass="24972">MPTNSRQATTVNSTVTSWDGTDTTTTKRLLAAGVIATPLFFTVAFAQAFSRDGFDLSRHMLSQLSMGDLGWLQIANFIVTGTLFMAAAVGMRRTLRQGPGAKWGPRLIGVVGAGLIAAGVFVTDPAAGYPVGSVEGETSWHGMLHNVAAMVGGLALLAASLVFARRFLVGKRKGWAIYSAVGGIVYTVLPQTNPGLMSLLFAVASLIGWAWISTISIHLINTGTAETTALRHPVRPS</sequence>
<feature type="transmembrane region" description="Helical" evidence="1">
    <location>
        <begin position="199"/>
        <end position="221"/>
    </location>
</feature>
<reference evidence="2 3" key="1">
    <citation type="submission" date="2017-05" db="EMBL/GenBank/DDBJ databases">
        <title>Biotechnological potential of actinobacteria isolated from South African environments.</title>
        <authorList>
            <person name="Le Roes-Hill M."/>
            <person name="Prins A."/>
            <person name="Durrell K.A."/>
        </authorList>
    </citation>
    <scope>NUCLEOTIDE SEQUENCE [LARGE SCALE GENOMIC DNA]</scope>
    <source>
        <strain evidence="2">M26</strain>
    </source>
</reference>
<evidence type="ECO:0000313" key="2">
    <source>
        <dbReference type="EMBL" id="OUC97066.1"/>
    </source>
</evidence>
<feature type="transmembrane region" description="Helical" evidence="1">
    <location>
        <begin position="103"/>
        <end position="123"/>
    </location>
</feature>
<dbReference type="InterPro" id="IPR009339">
    <property type="entry name" value="DUF998"/>
</dbReference>
<feature type="transmembrane region" description="Helical" evidence="1">
    <location>
        <begin position="29"/>
        <end position="49"/>
    </location>
</feature>
<dbReference type="Proteomes" id="UP000194761">
    <property type="component" value="Unassembled WGS sequence"/>
</dbReference>
<accession>A0A243RPZ8</accession>
<evidence type="ECO:0008006" key="4">
    <source>
        <dbReference type="Google" id="ProtNLM"/>
    </source>
</evidence>
<dbReference type="AlphaFoldDB" id="A0A243RPZ8"/>
<evidence type="ECO:0000256" key="1">
    <source>
        <dbReference type="SAM" id="Phobius"/>
    </source>
</evidence>
<gene>
    <name evidence="2" type="ORF">CA984_12680</name>
</gene>
<feature type="transmembrane region" description="Helical" evidence="1">
    <location>
        <begin position="175"/>
        <end position="193"/>
    </location>
</feature>
<keyword evidence="1" id="KW-0812">Transmembrane</keyword>